<dbReference type="Proteomes" id="UP000887563">
    <property type="component" value="Unplaced"/>
</dbReference>
<keyword evidence="1" id="KW-1185">Reference proteome</keyword>
<accession>A0A914L0V4</accession>
<dbReference type="AlphaFoldDB" id="A0A914L0V4"/>
<organism evidence="1 2">
    <name type="scientific">Meloidogyne incognita</name>
    <name type="common">Southern root-knot nematode worm</name>
    <name type="synonym">Oxyuris incognita</name>
    <dbReference type="NCBI Taxonomy" id="6306"/>
    <lineage>
        <taxon>Eukaryota</taxon>
        <taxon>Metazoa</taxon>
        <taxon>Ecdysozoa</taxon>
        <taxon>Nematoda</taxon>
        <taxon>Chromadorea</taxon>
        <taxon>Rhabditida</taxon>
        <taxon>Tylenchina</taxon>
        <taxon>Tylenchomorpha</taxon>
        <taxon>Tylenchoidea</taxon>
        <taxon>Meloidogynidae</taxon>
        <taxon>Meloidogyninae</taxon>
        <taxon>Meloidogyne</taxon>
        <taxon>Meloidogyne incognita group</taxon>
    </lineage>
</organism>
<reference evidence="2" key="1">
    <citation type="submission" date="2022-11" db="UniProtKB">
        <authorList>
            <consortium name="WormBaseParasite"/>
        </authorList>
    </citation>
    <scope>IDENTIFICATION</scope>
</reference>
<dbReference type="WBParaSite" id="Minc3s00168g06620">
    <property type="protein sequence ID" value="Minc3s00168g06620"/>
    <property type="gene ID" value="Minc3s00168g06620"/>
</dbReference>
<proteinExistence type="predicted"/>
<name>A0A914L0V4_MELIC</name>
<evidence type="ECO:0000313" key="2">
    <source>
        <dbReference type="WBParaSite" id="Minc3s00168g06620"/>
    </source>
</evidence>
<protein>
    <submittedName>
        <fullName evidence="2">Ovule protein</fullName>
    </submittedName>
</protein>
<evidence type="ECO:0000313" key="1">
    <source>
        <dbReference type="Proteomes" id="UP000887563"/>
    </source>
</evidence>
<sequence length="74" mass="8488">MHSLISTHLCIQHKNDQTTIVFPTSSCSPTHLNIFTTAYPTIYCSIKFTSRSEKYSFCWHINTHSKSFSCKKGN</sequence>